<dbReference type="InterPro" id="IPR005320">
    <property type="entry name" value="Peptidase_S51"/>
</dbReference>
<name>A0A6J6PUS9_9ZZZZ</name>
<dbReference type="InterPro" id="IPR029062">
    <property type="entry name" value="Class_I_gatase-like"/>
</dbReference>
<evidence type="ECO:0000256" key="2">
    <source>
        <dbReference type="ARBA" id="ARBA00022670"/>
    </source>
</evidence>
<dbReference type="GO" id="GO:0006508">
    <property type="term" value="P:proteolysis"/>
    <property type="evidence" value="ECO:0007669"/>
    <property type="project" value="UniProtKB-KW"/>
</dbReference>
<gene>
    <name evidence="5" type="ORF">UFOPK2593_00739</name>
</gene>
<accession>A0A6J6PUS9</accession>
<evidence type="ECO:0000256" key="4">
    <source>
        <dbReference type="ARBA" id="ARBA00022825"/>
    </source>
</evidence>
<keyword evidence="2" id="KW-0645">Protease</keyword>
<keyword evidence="4" id="KW-0720">Serine protease</keyword>
<dbReference type="AlphaFoldDB" id="A0A6J6PUS9"/>
<evidence type="ECO:0000256" key="1">
    <source>
        <dbReference type="ARBA" id="ARBA00006534"/>
    </source>
</evidence>
<keyword evidence="3" id="KW-0378">Hydrolase</keyword>
<comment type="similarity">
    <text evidence="1">Belongs to the peptidase S51 family.</text>
</comment>
<sequence>MASAAGALALVGSGEYLSTSLVLENSLVESGRRGRGESARYYVQIPTASGHESVDRREYWRNLGASAASRIGIEAKYLDLQSRSDVLAADAGMLDDIENAALIYFSGGDPYLLTEAFVGTPLWSAIVSAFTRGASLAGCSAGAMAFCSHLVEFRSMGRHSRAGLGLIENLQVIPHFDRMHLASRVPSLAGKSWWEVPTLGIDEKTAVVWESASGWQVVGSGAAYLFGQPEEERIVAHAGGALSLPDPVGSHGA</sequence>
<dbReference type="EMBL" id="CAEZXW010000038">
    <property type="protein sequence ID" value="CAB4703201.1"/>
    <property type="molecule type" value="Genomic_DNA"/>
</dbReference>
<evidence type="ECO:0000256" key="3">
    <source>
        <dbReference type="ARBA" id="ARBA00022801"/>
    </source>
</evidence>
<proteinExistence type="inferred from homology"/>
<reference evidence="5" key="1">
    <citation type="submission" date="2020-05" db="EMBL/GenBank/DDBJ databases">
        <authorList>
            <person name="Chiriac C."/>
            <person name="Salcher M."/>
            <person name="Ghai R."/>
            <person name="Kavagutti S V."/>
        </authorList>
    </citation>
    <scope>NUCLEOTIDE SEQUENCE</scope>
</reference>
<dbReference type="Gene3D" id="3.40.50.880">
    <property type="match status" value="1"/>
</dbReference>
<dbReference type="Pfam" id="PF03575">
    <property type="entry name" value="Peptidase_S51"/>
    <property type="match status" value="1"/>
</dbReference>
<protein>
    <submittedName>
        <fullName evidence="5">Unannotated protein</fullName>
    </submittedName>
</protein>
<organism evidence="5">
    <name type="scientific">freshwater metagenome</name>
    <dbReference type="NCBI Taxonomy" id="449393"/>
    <lineage>
        <taxon>unclassified sequences</taxon>
        <taxon>metagenomes</taxon>
        <taxon>ecological metagenomes</taxon>
    </lineage>
</organism>
<evidence type="ECO:0000313" key="5">
    <source>
        <dbReference type="EMBL" id="CAB4703201.1"/>
    </source>
</evidence>
<dbReference type="PANTHER" id="PTHR36175">
    <property type="entry name" value="CYANOPHYCINASE"/>
    <property type="match status" value="1"/>
</dbReference>
<dbReference type="PANTHER" id="PTHR36175:SF1">
    <property type="entry name" value="CYANOPHYCINASE"/>
    <property type="match status" value="1"/>
</dbReference>
<dbReference type="GO" id="GO:0008236">
    <property type="term" value="F:serine-type peptidase activity"/>
    <property type="evidence" value="ECO:0007669"/>
    <property type="project" value="UniProtKB-KW"/>
</dbReference>
<dbReference type="SUPFAM" id="SSF52317">
    <property type="entry name" value="Class I glutamine amidotransferase-like"/>
    <property type="match status" value="1"/>
</dbReference>